<evidence type="ECO:0000256" key="7">
    <source>
        <dbReference type="SAM" id="Phobius"/>
    </source>
</evidence>
<dbReference type="GO" id="GO:0005506">
    <property type="term" value="F:iron ion binding"/>
    <property type="evidence" value="ECO:0007669"/>
    <property type="project" value="InterPro"/>
</dbReference>
<keyword evidence="7" id="KW-0472">Membrane</keyword>
<name>A0A2K1QGI6_9PEZI</name>
<evidence type="ECO:0000313" key="9">
    <source>
        <dbReference type="Proteomes" id="UP000243797"/>
    </source>
</evidence>
<feature type="binding site" description="axial binding residue" evidence="5">
    <location>
        <position position="522"/>
    </location>
    <ligand>
        <name>heme</name>
        <dbReference type="ChEBI" id="CHEBI:30413"/>
    </ligand>
    <ligandPart>
        <name>Fe</name>
        <dbReference type="ChEBI" id="CHEBI:18248"/>
    </ligandPart>
</feature>
<dbReference type="GO" id="GO:0020037">
    <property type="term" value="F:heme binding"/>
    <property type="evidence" value="ECO:0007669"/>
    <property type="project" value="InterPro"/>
</dbReference>
<proteinExistence type="inferred from homology"/>
<dbReference type="InterPro" id="IPR036396">
    <property type="entry name" value="Cyt_P450_sf"/>
</dbReference>
<reference evidence="8 9" key="1">
    <citation type="submission" date="2017-06" db="EMBL/GenBank/DDBJ databases">
        <title>Draft genome sequence of a variant of Elsinoe murrayae.</title>
        <authorList>
            <person name="Cheng Q."/>
        </authorList>
    </citation>
    <scope>NUCLEOTIDE SEQUENCE [LARGE SCALE GENOMIC DNA]</scope>
    <source>
        <strain evidence="8 9">CQ-2017a</strain>
    </source>
</reference>
<comment type="similarity">
    <text evidence="2 6">Belongs to the cytochrome P450 family.</text>
</comment>
<keyword evidence="7" id="KW-1133">Transmembrane helix</keyword>
<dbReference type="PRINTS" id="PR00385">
    <property type="entry name" value="P450"/>
</dbReference>
<keyword evidence="9" id="KW-1185">Reference proteome</keyword>
<keyword evidence="6" id="KW-0503">Monooxygenase</keyword>
<evidence type="ECO:0000313" key="8">
    <source>
        <dbReference type="EMBL" id="PNS14298.1"/>
    </source>
</evidence>
<protein>
    <submittedName>
        <fullName evidence="8">Isotrichodermin C-15 hydroxylase</fullName>
    </submittedName>
</protein>
<accession>A0A2K1QGI6</accession>
<dbReference type="InterPro" id="IPR050121">
    <property type="entry name" value="Cytochrome_P450_monoxygenase"/>
</dbReference>
<gene>
    <name evidence="8" type="ORF">CAC42_6811</name>
</gene>
<evidence type="ECO:0000256" key="3">
    <source>
        <dbReference type="ARBA" id="ARBA00022723"/>
    </source>
</evidence>
<sequence length="599" mass="66820">MSSMFSLLLSPATYAVGGAVTVFCLLVYWLALPTPIVGVPYDKAASKKFAGHAGELMAWAGENETVFDWMAGKGKEIGSPIYQLFLQPFARPTVFVTDPRECQDILLRRSREFDRAKYFTDLFVGTIPNHHIVQPTNDVFRAQRKLLADTMSTGFLQSVAVNHLHNQTLNLLSLWQIKSHLASTSCFEASEDINEMALDTIWAVAFGTDINTIKTQDNHLRNLSSPPPTLSNGSISFSKPTLPLAFKSLMALSDSITAAIRSPSPRIGHALYRLKPAFRTAKAHKDRLVADRLEDAKQRFLARDSTDAMINCATDNMVRREQQAAEKEGREPTYDSPAAKDELFGFLIAGHDTTSTTVMWGVKFLGDRPEMQMKLRERIRGAYSKAVHEARVPTAQEIFDGHVPYLDATIEEVLRVGLTAPGAVRITTCDTQVLGCRIPKGTDVFLLSNGSGFVDEDLFVDQIDEKVRSQSSREAKGRLGTWEKGSVKAFRPERWIKVHEGVEEYDSRSGPTQPFGGGIRGCFGKRLAYLEMKVLFTLLLWKFELLPVPKELSSYKATDNLTHKPRQCYVSLRPLESGRKDSAAQAQTDVQIQHLCQRT</sequence>
<dbReference type="SUPFAM" id="SSF48264">
    <property type="entry name" value="Cytochrome P450"/>
    <property type="match status" value="1"/>
</dbReference>
<evidence type="ECO:0000256" key="2">
    <source>
        <dbReference type="ARBA" id="ARBA00010617"/>
    </source>
</evidence>
<dbReference type="InParanoid" id="A0A2K1QGI6"/>
<evidence type="ECO:0000256" key="5">
    <source>
        <dbReference type="PIRSR" id="PIRSR602403-1"/>
    </source>
</evidence>
<dbReference type="InterPro" id="IPR017972">
    <property type="entry name" value="Cyt_P450_CS"/>
</dbReference>
<keyword evidence="6" id="KW-0560">Oxidoreductase</keyword>
<comment type="cofactor">
    <cofactor evidence="1 5">
        <name>heme</name>
        <dbReference type="ChEBI" id="CHEBI:30413"/>
    </cofactor>
</comment>
<evidence type="ECO:0000256" key="4">
    <source>
        <dbReference type="ARBA" id="ARBA00023004"/>
    </source>
</evidence>
<dbReference type="InterPro" id="IPR002403">
    <property type="entry name" value="Cyt_P450_E_grp-IV"/>
</dbReference>
<dbReference type="GO" id="GO:0016705">
    <property type="term" value="F:oxidoreductase activity, acting on paired donors, with incorporation or reduction of molecular oxygen"/>
    <property type="evidence" value="ECO:0007669"/>
    <property type="project" value="InterPro"/>
</dbReference>
<dbReference type="Pfam" id="PF00067">
    <property type="entry name" value="p450"/>
    <property type="match status" value="2"/>
</dbReference>
<dbReference type="InterPro" id="IPR001128">
    <property type="entry name" value="Cyt_P450"/>
</dbReference>
<evidence type="ECO:0000256" key="1">
    <source>
        <dbReference type="ARBA" id="ARBA00001971"/>
    </source>
</evidence>
<evidence type="ECO:0000256" key="6">
    <source>
        <dbReference type="RuleBase" id="RU000461"/>
    </source>
</evidence>
<dbReference type="STRING" id="2082308.A0A2K1QGI6"/>
<dbReference type="Gene3D" id="1.10.630.10">
    <property type="entry name" value="Cytochrome P450"/>
    <property type="match status" value="1"/>
</dbReference>
<keyword evidence="4 5" id="KW-0408">Iron</keyword>
<dbReference type="PRINTS" id="PR00465">
    <property type="entry name" value="EP450IV"/>
</dbReference>
<dbReference type="PANTHER" id="PTHR24305">
    <property type="entry name" value="CYTOCHROME P450"/>
    <property type="match status" value="1"/>
</dbReference>
<keyword evidence="3 5" id="KW-0479">Metal-binding</keyword>
<dbReference type="AlphaFoldDB" id="A0A2K1QGI6"/>
<comment type="caution">
    <text evidence="8">The sequence shown here is derived from an EMBL/GenBank/DDBJ whole genome shotgun (WGS) entry which is preliminary data.</text>
</comment>
<keyword evidence="7" id="KW-0812">Transmembrane</keyword>
<keyword evidence="5 6" id="KW-0349">Heme</keyword>
<dbReference type="Proteomes" id="UP000243797">
    <property type="component" value="Unassembled WGS sequence"/>
</dbReference>
<organism evidence="8 9">
    <name type="scientific">Sphaceloma murrayae</name>
    <dbReference type="NCBI Taxonomy" id="2082308"/>
    <lineage>
        <taxon>Eukaryota</taxon>
        <taxon>Fungi</taxon>
        <taxon>Dikarya</taxon>
        <taxon>Ascomycota</taxon>
        <taxon>Pezizomycotina</taxon>
        <taxon>Dothideomycetes</taxon>
        <taxon>Dothideomycetidae</taxon>
        <taxon>Myriangiales</taxon>
        <taxon>Elsinoaceae</taxon>
        <taxon>Sphaceloma</taxon>
    </lineage>
</organism>
<dbReference type="GO" id="GO:0004497">
    <property type="term" value="F:monooxygenase activity"/>
    <property type="evidence" value="ECO:0007669"/>
    <property type="project" value="UniProtKB-KW"/>
</dbReference>
<dbReference type="OrthoDB" id="1470350at2759"/>
<feature type="transmembrane region" description="Helical" evidence="7">
    <location>
        <begin position="12"/>
        <end position="31"/>
    </location>
</feature>
<dbReference type="PANTHER" id="PTHR24305:SF232">
    <property type="entry name" value="P450, PUTATIVE (EUROFUNG)-RELATED"/>
    <property type="match status" value="1"/>
</dbReference>
<dbReference type="PROSITE" id="PS00086">
    <property type="entry name" value="CYTOCHROME_P450"/>
    <property type="match status" value="1"/>
</dbReference>
<dbReference type="EMBL" id="NKHZ01000088">
    <property type="protein sequence ID" value="PNS14298.1"/>
    <property type="molecule type" value="Genomic_DNA"/>
</dbReference>